<dbReference type="Pfam" id="PF06342">
    <property type="entry name" value="DUF1057"/>
    <property type="match status" value="1"/>
</dbReference>
<dbReference type="PANTHER" id="PTHR47533:SF4">
    <property type="entry name" value="AB HYDROLASE-1 DOMAIN-CONTAINING PROTEIN"/>
    <property type="match status" value="1"/>
</dbReference>
<keyword evidence="1" id="KW-1185">Reference proteome</keyword>
<protein>
    <submittedName>
        <fullName evidence="2">Uncharacterized protein LOC108864223</fullName>
    </submittedName>
</protein>
<organism evidence="1 2">
    <name type="scientific">Galendromus occidentalis</name>
    <name type="common">western predatory mite</name>
    <dbReference type="NCBI Taxonomy" id="34638"/>
    <lineage>
        <taxon>Eukaryota</taxon>
        <taxon>Metazoa</taxon>
        <taxon>Ecdysozoa</taxon>
        <taxon>Arthropoda</taxon>
        <taxon>Chelicerata</taxon>
        <taxon>Arachnida</taxon>
        <taxon>Acari</taxon>
        <taxon>Parasitiformes</taxon>
        <taxon>Mesostigmata</taxon>
        <taxon>Gamasina</taxon>
        <taxon>Phytoseioidea</taxon>
        <taxon>Phytoseiidae</taxon>
        <taxon>Typhlodrominae</taxon>
        <taxon>Galendromus</taxon>
    </lineage>
</organism>
<dbReference type="SUPFAM" id="SSF53474">
    <property type="entry name" value="alpha/beta-Hydrolases"/>
    <property type="match status" value="1"/>
</dbReference>
<reference evidence="2" key="1">
    <citation type="submission" date="2025-08" db="UniProtKB">
        <authorList>
            <consortium name="RefSeq"/>
        </authorList>
    </citation>
    <scope>IDENTIFICATION</scope>
</reference>
<name>A0AAJ7L3Z5_9ACAR</name>
<dbReference type="InterPro" id="IPR010463">
    <property type="entry name" value="DUF1057"/>
</dbReference>
<dbReference type="AlphaFoldDB" id="A0AAJ7L3Z5"/>
<dbReference type="Gene3D" id="3.40.50.1820">
    <property type="entry name" value="alpha/beta hydrolase"/>
    <property type="match status" value="1"/>
</dbReference>
<dbReference type="InterPro" id="IPR029058">
    <property type="entry name" value="AB_hydrolase_fold"/>
</dbReference>
<dbReference type="GeneID" id="108864223"/>
<sequence length="221" mass="25075">MVEELLQKLGVSEVDLLIAHSAGTHAAILMALNQRRVRIRSMALLCSTTSKLLPVHQPAWLHSRMIWMLHKPGLRKLIVPFYELVILYLGLKKITATEAVTSFAAIYATTYWYPDKASQWIQNLRDRGFPRMAIYSSRDSVVPSGMSEDFARELGNPDKANHFTYSGRSEAEVKLMHEPSNKNLVPIVHFKDGGHNVMTQFPETVADHLLEFVESQAQREC</sequence>
<evidence type="ECO:0000313" key="2">
    <source>
        <dbReference type="RefSeq" id="XP_018494946.1"/>
    </source>
</evidence>
<proteinExistence type="predicted"/>
<gene>
    <name evidence="2" type="primary">LOC108864223</name>
</gene>
<accession>A0AAJ7L3Z5</accession>
<dbReference type="KEGG" id="goe:108864223"/>
<dbReference type="PANTHER" id="PTHR47533">
    <property type="entry name" value="PROTEIN CBG21859"/>
    <property type="match status" value="1"/>
</dbReference>
<evidence type="ECO:0000313" key="1">
    <source>
        <dbReference type="Proteomes" id="UP000694867"/>
    </source>
</evidence>
<dbReference type="Proteomes" id="UP000694867">
    <property type="component" value="Unplaced"/>
</dbReference>
<dbReference type="RefSeq" id="XP_018494946.1">
    <property type="nucleotide sequence ID" value="XM_018639430.1"/>
</dbReference>